<feature type="compositionally biased region" description="Low complexity" evidence="1">
    <location>
        <begin position="77"/>
        <end position="90"/>
    </location>
</feature>
<dbReference type="Proteomes" id="UP001054945">
    <property type="component" value="Unassembled WGS sequence"/>
</dbReference>
<evidence type="ECO:0000313" key="3">
    <source>
        <dbReference type="Proteomes" id="UP001054945"/>
    </source>
</evidence>
<name>A0AAV4T9U7_CAEEX</name>
<dbReference type="AlphaFoldDB" id="A0AAV4T9U7"/>
<reference evidence="2 3" key="1">
    <citation type="submission" date="2021-06" db="EMBL/GenBank/DDBJ databases">
        <title>Caerostris extrusa draft genome.</title>
        <authorList>
            <person name="Kono N."/>
            <person name="Arakawa K."/>
        </authorList>
    </citation>
    <scope>NUCLEOTIDE SEQUENCE [LARGE SCALE GENOMIC DNA]</scope>
</reference>
<evidence type="ECO:0000256" key="1">
    <source>
        <dbReference type="SAM" id="MobiDB-lite"/>
    </source>
</evidence>
<protein>
    <submittedName>
        <fullName evidence="2">Uncharacterized protein</fullName>
    </submittedName>
</protein>
<dbReference type="EMBL" id="BPLR01010852">
    <property type="protein sequence ID" value="GIY42464.1"/>
    <property type="molecule type" value="Genomic_DNA"/>
</dbReference>
<accession>A0AAV4T9U7</accession>
<evidence type="ECO:0000313" key="2">
    <source>
        <dbReference type="EMBL" id="GIY42464.1"/>
    </source>
</evidence>
<proteinExistence type="predicted"/>
<comment type="caution">
    <text evidence="2">The sequence shown here is derived from an EMBL/GenBank/DDBJ whole genome shotgun (WGS) entry which is preliminary data.</text>
</comment>
<organism evidence="2 3">
    <name type="scientific">Caerostris extrusa</name>
    <name type="common">Bark spider</name>
    <name type="synonym">Caerostris bankana</name>
    <dbReference type="NCBI Taxonomy" id="172846"/>
    <lineage>
        <taxon>Eukaryota</taxon>
        <taxon>Metazoa</taxon>
        <taxon>Ecdysozoa</taxon>
        <taxon>Arthropoda</taxon>
        <taxon>Chelicerata</taxon>
        <taxon>Arachnida</taxon>
        <taxon>Araneae</taxon>
        <taxon>Araneomorphae</taxon>
        <taxon>Entelegynae</taxon>
        <taxon>Araneoidea</taxon>
        <taxon>Araneidae</taxon>
        <taxon>Caerostris</taxon>
    </lineage>
</organism>
<sequence length="108" mass="11820">MKELVDQKSTLDIEKSSNNCDNLYHVNVSPAVNLQGNSSSMAKTVPSFHNQKQIQDTKSAAQYLQEVIPILQAVQATSSSNHSSTSNLENHNGKNISLLNSPVILKEK</sequence>
<feature type="region of interest" description="Disordered" evidence="1">
    <location>
        <begin position="76"/>
        <end position="108"/>
    </location>
</feature>
<gene>
    <name evidence="2" type="ORF">CEXT_107201</name>
</gene>
<keyword evidence="3" id="KW-1185">Reference proteome</keyword>